<feature type="domain" description="Leucine-binding protein" evidence="3">
    <location>
        <begin position="29"/>
        <end position="341"/>
    </location>
</feature>
<dbReference type="CDD" id="cd19978">
    <property type="entry name" value="PBP1_ABC_ligand_binding-like"/>
    <property type="match status" value="1"/>
</dbReference>
<sequence>MKQLIFVLSLAFFSLWLVFRHYDTYQENEIRLGMSAALSGDLGGLGQSFYQGADAYFKDLNAKGGVHGRTIRLIAKDDQYEPKITLENVEDLIKNEHVFALFGVVGTPTVESILPLVHAYETPLIAPVTGASFLRNPYDPLILNVRKGYHQEIKALLSHLIDEKGFGRIAVFYQNDSFGHGGLHSVKELLKERGMRLVGEGSYKRNTLAVGHAIYELEATHPDAVIMIGAARPVVEFIRRSVTTSLSRATKAIVSFASAQTIMIDLQCVASNLIFSQVVPLPWNEGEALERYRQSMERHYSKASVGFASLEGYLAAQETAQLFASLGPRFSKKAFIKAMATQVSKQRNLKKEESHCGCLEKVYITQYRNEAFEVVSNE</sequence>
<dbReference type="RefSeq" id="WP_205459442.1">
    <property type="nucleotide sequence ID" value="NZ_JAFHKK010000019.1"/>
</dbReference>
<keyword evidence="2" id="KW-0732">Signal</keyword>
<dbReference type="EMBL" id="JAFHKK010000019">
    <property type="protein sequence ID" value="MBN2964893.1"/>
    <property type="molecule type" value="Genomic_DNA"/>
</dbReference>
<dbReference type="SUPFAM" id="SSF53822">
    <property type="entry name" value="Periplasmic binding protein-like I"/>
    <property type="match status" value="1"/>
</dbReference>
<evidence type="ECO:0000313" key="4">
    <source>
        <dbReference type="EMBL" id="MBN2964893.1"/>
    </source>
</evidence>
<evidence type="ECO:0000259" key="3">
    <source>
        <dbReference type="Pfam" id="PF13458"/>
    </source>
</evidence>
<evidence type="ECO:0000313" key="5">
    <source>
        <dbReference type="Proteomes" id="UP000703590"/>
    </source>
</evidence>
<keyword evidence="5" id="KW-1185">Reference proteome</keyword>
<dbReference type="Pfam" id="PF13458">
    <property type="entry name" value="Peripla_BP_6"/>
    <property type="match status" value="1"/>
</dbReference>
<evidence type="ECO:0000256" key="1">
    <source>
        <dbReference type="ARBA" id="ARBA00010062"/>
    </source>
</evidence>
<comment type="similarity">
    <text evidence="1">Belongs to the leucine-binding protein family.</text>
</comment>
<comment type="caution">
    <text evidence="4">The sequence shown here is derived from an EMBL/GenBank/DDBJ whole genome shotgun (WGS) entry which is preliminary data.</text>
</comment>
<reference evidence="4 5" key="2">
    <citation type="submission" date="2021-02" db="EMBL/GenBank/DDBJ databases">
        <title>Sulfurospirillum tamanensis sp. nov.</title>
        <authorList>
            <person name="Frolova A."/>
            <person name="Merkel A."/>
            <person name="Slobodkin A."/>
        </authorList>
    </citation>
    <scope>NUCLEOTIDE SEQUENCE [LARGE SCALE GENOMIC DNA]</scope>
    <source>
        <strain evidence="4 5">T05b</strain>
    </source>
</reference>
<protein>
    <submittedName>
        <fullName evidence="4">ABC transporter substrate-binding protein</fullName>
    </submittedName>
</protein>
<dbReference type="InterPro" id="IPR028081">
    <property type="entry name" value="Leu-bd"/>
</dbReference>
<proteinExistence type="inferred from homology"/>
<gene>
    <name evidence="4" type="ORF">JWV37_08870</name>
</gene>
<accession>A0ABS2WTB3</accession>
<dbReference type="PANTHER" id="PTHR47235">
    <property type="entry name" value="BLR6548 PROTEIN"/>
    <property type="match status" value="1"/>
</dbReference>
<evidence type="ECO:0000256" key="2">
    <source>
        <dbReference type="ARBA" id="ARBA00022729"/>
    </source>
</evidence>
<dbReference type="PANTHER" id="PTHR47235:SF1">
    <property type="entry name" value="BLR6548 PROTEIN"/>
    <property type="match status" value="1"/>
</dbReference>
<dbReference type="Proteomes" id="UP000703590">
    <property type="component" value="Unassembled WGS sequence"/>
</dbReference>
<dbReference type="Gene3D" id="3.40.50.2300">
    <property type="match status" value="2"/>
</dbReference>
<reference evidence="5" key="1">
    <citation type="submission" date="2021-02" db="EMBL/GenBank/DDBJ databases">
        <title>Sulfurospirillum tamanensis sp. nov.</title>
        <authorList>
            <person name="Merkel A.Y."/>
        </authorList>
    </citation>
    <scope>NUCLEOTIDE SEQUENCE [LARGE SCALE GENOMIC DNA]</scope>
    <source>
        <strain evidence="5">T05b</strain>
    </source>
</reference>
<organism evidence="4 5">
    <name type="scientific">Sulfurospirillum tamanense</name>
    <dbReference type="NCBI Taxonomy" id="2813362"/>
    <lineage>
        <taxon>Bacteria</taxon>
        <taxon>Pseudomonadati</taxon>
        <taxon>Campylobacterota</taxon>
        <taxon>Epsilonproteobacteria</taxon>
        <taxon>Campylobacterales</taxon>
        <taxon>Sulfurospirillaceae</taxon>
        <taxon>Sulfurospirillum</taxon>
    </lineage>
</organism>
<dbReference type="InterPro" id="IPR028082">
    <property type="entry name" value="Peripla_BP_I"/>
</dbReference>
<name>A0ABS2WTB3_9BACT</name>